<dbReference type="InterPro" id="IPR027434">
    <property type="entry name" value="Homing_endonucl"/>
</dbReference>
<name>A0A386TYC2_9AGAR</name>
<protein>
    <submittedName>
        <fullName evidence="4">LAGLIDADG homing endonuclease</fullName>
    </submittedName>
</protein>
<sequence>MLGIGTVRKEYSIPALSVGTNTFLELSTHSRDKNISPGRKPSTLLSSTAYAMYGQIFFFLLFFFNFNKKKDKNKKEKKDQDTNIERDGKIIGRAMAEFRIRDRKLLLQHIIPIFDQYPLLTSKYYNYELFKKALLISSNSAIPTIKKHAMLVELKNQVRPNNYVSPVWSVVNNKVTSLCNAKTVMSKSWLVGFTEAEGSFYLYTKDVQRIVHAFEITQKLDKIVLDAAAQLLKIKVKTKGTYFTVYADTLRDIPDIIAFYNNTFKGMKSLEYRIWARSFNKSRSTSMKKTGNERFIYLNKIQDLMRKIRSIR</sequence>
<keyword evidence="4" id="KW-0255">Endonuclease</keyword>
<reference evidence="4" key="1">
    <citation type="submission" date="2018-08" db="EMBL/GenBank/DDBJ databases">
        <title>Comparative mitochondrial genomics of the basidiomycete Termitomyces.</title>
        <authorList>
            <person name="Nieuwenhuis M."/>
        </authorList>
    </citation>
    <scope>NUCLEOTIDE SEQUENCE</scope>
    <source>
        <strain evidence="4">TB01</strain>
    </source>
</reference>
<dbReference type="InterPro" id="IPR004860">
    <property type="entry name" value="LAGLIDADG_dom"/>
</dbReference>
<evidence type="ECO:0000259" key="3">
    <source>
        <dbReference type="Pfam" id="PF00961"/>
    </source>
</evidence>
<feature type="domain" description="Homing endonuclease LAGLIDADG" evidence="3">
    <location>
        <begin position="190"/>
        <end position="276"/>
    </location>
</feature>
<keyword evidence="2" id="KW-0472">Membrane</keyword>
<keyword evidence="2" id="KW-0812">Transmembrane</keyword>
<dbReference type="Gene3D" id="3.10.28.10">
    <property type="entry name" value="Homing endonucleases"/>
    <property type="match status" value="2"/>
</dbReference>
<dbReference type="PANTHER" id="PTHR36181:SF2">
    <property type="entry name" value="INTRON-ENCODED ENDONUCLEASE AI3-RELATED"/>
    <property type="match status" value="1"/>
</dbReference>
<geneLocation type="mitochondrion" evidence="4"/>
<organism evidence="4">
    <name type="scientific">Myochromella boudieri</name>
    <dbReference type="NCBI Taxonomy" id="117066"/>
    <lineage>
        <taxon>Eukaryota</taxon>
        <taxon>Fungi</taxon>
        <taxon>Dikarya</taxon>
        <taxon>Basidiomycota</taxon>
        <taxon>Agaricomycotina</taxon>
        <taxon>Agaricomycetes</taxon>
        <taxon>Agaricomycetidae</taxon>
        <taxon>Agaricales</taxon>
        <taxon>Tricholomatineae</taxon>
        <taxon>Lyophyllaceae</taxon>
        <taxon>Myochromella</taxon>
    </lineage>
</organism>
<dbReference type="PANTHER" id="PTHR36181">
    <property type="entry name" value="INTRON-ENCODED ENDONUCLEASE AI3-RELATED"/>
    <property type="match status" value="1"/>
</dbReference>
<evidence type="ECO:0000256" key="2">
    <source>
        <dbReference type="SAM" id="Phobius"/>
    </source>
</evidence>
<dbReference type="GO" id="GO:0005739">
    <property type="term" value="C:mitochondrion"/>
    <property type="evidence" value="ECO:0007669"/>
    <property type="project" value="UniProtKB-ARBA"/>
</dbReference>
<feature type="transmembrane region" description="Helical" evidence="2">
    <location>
        <begin position="50"/>
        <end position="67"/>
    </location>
</feature>
<keyword evidence="4" id="KW-0540">Nuclease</keyword>
<comment type="function">
    <text evidence="1">Mitochondrial DNA endonuclease involved in intron homing.</text>
</comment>
<proteinExistence type="predicted"/>
<keyword evidence="4" id="KW-0496">Mitochondrion</keyword>
<gene>
    <name evidence="4" type="ORF">DXG02_000020</name>
</gene>
<keyword evidence="2" id="KW-1133">Transmembrane helix</keyword>
<dbReference type="GO" id="GO:0004519">
    <property type="term" value="F:endonuclease activity"/>
    <property type="evidence" value="ECO:0007669"/>
    <property type="project" value="UniProtKB-KW"/>
</dbReference>
<feature type="domain" description="Homing endonuclease LAGLIDADG" evidence="3">
    <location>
        <begin position="94"/>
        <end position="133"/>
    </location>
</feature>
<keyword evidence="4" id="KW-0378">Hydrolase</keyword>
<evidence type="ECO:0000313" key="4">
    <source>
        <dbReference type="EMBL" id="AYE93141.1"/>
    </source>
</evidence>
<dbReference type="SUPFAM" id="SSF55608">
    <property type="entry name" value="Homing endonucleases"/>
    <property type="match status" value="2"/>
</dbReference>
<evidence type="ECO:0000256" key="1">
    <source>
        <dbReference type="ARBA" id="ARBA00002670"/>
    </source>
</evidence>
<dbReference type="InterPro" id="IPR051289">
    <property type="entry name" value="LAGLIDADG_Endonuclease"/>
</dbReference>
<accession>A0A386TYC2</accession>
<dbReference type="AlphaFoldDB" id="A0A386TYC2"/>
<dbReference type="EMBL" id="MH725793">
    <property type="protein sequence ID" value="AYE93141.1"/>
    <property type="molecule type" value="Genomic_DNA"/>
</dbReference>
<dbReference type="Pfam" id="PF00961">
    <property type="entry name" value="LAGLIDADG_1"/>
    <property type="match status" value="2"/>
</dbReference>